<evidence type="ECO:0008006" key="4">
    <source>
        <dbReference type="Google" id="ProtNLM"/>
    </source>
</evidence>
<dbReference type="AlphaFoldDB" id="A0AAD4BLC3"/>
<name>A0AAD4BLC3_BOLED</name>
<organism evidence="2 3">
    <name type="scientific">Boletus edulis BED1</name>
    <dbReference type="NCBI Taxonomy" id="1328754"/>
    <lineage>
        <taxon>Eukaryota</taxon>
        <taxon>Fungi</taxon>
        <taxon>Dikarya</taxon>
        <taxon>Basidiomycota</taxon>
        <taxon>Agaricomycotina</taxon>
        <taxon>Agaricomycetes</taxon>
        <taxon>Agaricomycetidae</taxon>
        <taxon>Boletales</taxon>
        <taxon>Boletineae</taxon>
        <taxon>Boletaceae</taxon>
        <taxon>Boletoideae</taxon>
        <taxon>Boletus</taxon>
    </lineage>
</organism>
<proteinExistence type="predicted"/>
<gene>
    <name evidence="2" type="ORF">L210DRAFT_947745</name>
</gene>
<evidence type="ECO:0000313" key="2">
    <source>
        <dbReference type="EMBL" id="KAF8433688.1"/>
    </source>
</evidence>
<protein>
    <recommendedName>
        <fullName evidence="4">Secreted protein</fullName>
    </recommendedName>
</protein>
<feature type="non-terminal residue" evidence="2">
    <location>
        <position position="73"/>
    </location>
</feature>
<feature type="chain" id="PRO_5042177638" description="Secreted protein" evidence="1">
    <location>
        <begin position="16"/>
        <end position="73"/>
    </location>
</feature>
<sequence length="73" mass="8045">MSLVRVPLTLAAALAFHVSMSPPSTPHTDMPEDKRTACVTACVTARIITTILTKVRSFTHTHSRFLSLNTRTH</sequence>
<reference evidence="2" key="2">
    <citation type="journal article" date="2020" name="Nat. Commun.">
        <title>Large-scale genome sequencing of mycorrhizal fungi provides insights into the early evolution of symbiotic traits.</title>
        <authorList>
            <person name="Miyauchi S."/>
            <person name="Kiss E."/>
            <person name="Kuo A."/>
            <person name="Drula E."/>
            <person name="Kohler A."/>
            <person name="Sanchez-Garcia M."/>
            <person name="Morin E."/>
            <person name="Andreopoulos B."/>
            <person name="Barry K.W."/>
            <person name="Bonito G."/>
            <person name="Buee M."/>
            <person name="Carver A."/>
            <person name="Chen C."/>
            <person name="Cichocki N."/>
            <person name="Clum A."/>
            <person name="Culley D."/>
            <person name="Crous P.W."/>
            <person name="Fauchery L."/>
            <person name="Girlanda M."/>
            <person name="Hayes R.D."/>
            <person name="Keri Z."/>
            <person name="LaButti K."/>
            <person name="Lipzen A."/>
            <person name="Lombard V."/>
            <person name="Magnuson J."/>
            <person name="Maillard F."/>
            <person name="Murat C."/>
            <person name="Nolan M."/>
            <person name="Ohm R.A."/>
            <person name="Pangilinan J."/>
            <person name="Pereira M.F."/>
            <person name="Perotto S."/>
            <person name="Peter M."/>
            <person name="Pfister S."/>
            <person name="Riley R."/>
            <person name="Sitrit Y."/>
            <person name="Stielow J.B."/>
            <person name="Szollosi G."/>
            <person name="Zifcakova L."/>
            <person name="Stursova M."/>
            <person name="Spatafora J.W."/>
            <person name="Tedersoo L."/>
            <person name="Vaario L.M."/>
            <person name="Yamada A."/>
            <person name="Yan M."/>
            <person name="Wang P."/>
            <person name="Xu J."/>
            <person name="Bruns T."/>
            <person name="Baldrian P."/>
            <person name="Vilgalys R."/>
            <person name="Dunand C."/>
            <person name="Henrissat B."/>
            <person name="Grigoriev I.V."/>
            <person name="Hibbett D."/>
            <person name="Nagy L.G."/>
            <person name="Martin F.M."/>
        </authorList>
    </citation>
    <scope>NUCLEOTIDE SEQUENCE</scope>
    <source>
        <strain evidence="2">BED1</strain>
    </source>
</reference>
<evidence type="ECO:0000313" key="3">
    <source>
        <dbReference type="Proteomes" id="UP001194468"/>
    </source>
</evidence>
<dbReference type="EMBL" id="WHUW01000032">
    <property type="protein sequence ID" value="KAF8433688.1"/>
    <property type="molecule type" value="Genomic_DNA"/>
</dbReference>
<feature type="signal peptide" evidence="1">
    <location>
        <begin position="1"/>
        <end position="15"/>
    </location>
</feature>
<reference evidence="2" key="1">
    <citation type="submission" date="2019-10" db="EMBL/GenBank/DDBJ databases">
        <authorList>
            <consortium name="DOE Joint Genome Institute"/>
            <person name="Kuo A."/>
            <person name="Miyauchi S."/>
            <person name="Kiss E."/>
            <person name="Drula E."/>
            <person name="Kohler A."/>
            <person name="Sanchez-Garcia M."/>
            <person name="Andreopoulos B."/>
            <person name="Barry K.W."/>
            <person name="Bonito G."/>
            <person name="Buee M."/>
            <person name="Carver A."/>
            <person name="Chen C."/>
            <person name="Cichocki N."/>
            <person name="Clum A."/>
            <person name="Culley D."/>
            <person name="Crous P.W."/>
            <person name="Fauchery L."/>
            <person name="Girlanda M."/>
            <person name="Hayes R."/>
            <person name="Keri Z."/>
            <person name="LaButti K."/>
            <person name="Lipzen A."/>
            <person name="Lombard V."/>
            <person name="Magnuson J."/>
            <person name="Maillard F."/>
            <person name="Morin E."/>
            <person name="Murat C."/>
            <person name="Nolan M."/>
            <person name="Ohm R."/>
            <person name="Pangilinan J."/>
            <person name="Pereira M."/>
            <person name="Perotto S."/>
            <person name="Peter M."/>
            <person name="Riley R."/>
            <person name="Sitrit Y."/>
            <person name="Stielow B."/>
            <person name="Szollosi G."/>
            <person name="Zifcakova L."/>
            <person name="Stursova M."/>
            <person name="Spatafora J.W."/>
            <person name="Tedersoo L."/>
            <person name="Vaario L.-M."/>
            <person name="Yamada A."/>
            <person name="Yan M."/>
            <person name="Wang P."/>
            <person name="Xu J."/>
            <person name="Bruns T."/>
            <person name="Baldrian P."/>
            <person name="Vilgalys R."/>
            <person name="Henrissat B."/>
            <person name="Grigoriev I.V."/>
            <person name="Hibbett D."/>
            <person name="Nagy L.G."/>
            <person name="Martin F.M."/>
        </authorList>
    </citation>
    <scope>NUCLEOTIDE SEQUENCE</scope>
    <source>
        <strain evidence="2">BED1</strain>
    </source>
</reference>
<accession>A0AAD4BLC3</accession>
<evidence type="ECO:0000256" key="1">
    <source>
        <dbReference type="SAM" id="SignalP"/>
    </source>
</evidence>
<comment type="caution">
    <text evidence="2">The sequence shown here is derived from an EMBL/GenBank/DDBJ whole genome shotgun (WGS) entry which is preliminary data.</text>
</comment>
<dbReference type="Proteomes" id="UP001194468">
    <property type="component" value="Unassembled WGS sequence"/>
</dbReference>
<keyword evidence="1" id="KW-0732">Signal</keyword>
<keyword evidence="3" id="KW-1185">Reference proteome</keyword>